<sequence>MPVKETEADSRYVVGCASMEPTNTSYPNATHTPNVSKPDNVNRRTIQFPEGKELLETDKTEPKPHKRENNRATDDSLRKKKSGRRKTGRKIFPATDRRPSRYSDTVDHAPPSPRSQPIPSHPAQTRMIPVQPEVLGSF</sequence>
<feature type="compositionally biased region" description="Polar residues" evidence="1">
    <location>
        <begin position="20"/>
        <end position="45"/>
    </location>
</feature>
<dbReference type="Proteomes" id="UP000467841">
    <property type="component" value="Unassembled WGS sequence"/>
</dbReference>
<comment type="caution">
    <text evidence="2">The sequence shown here is derived from an EMBL/GenBank/DDBJ whole genome shotgun (WGS) entry which is preliminary data.</text>
</comment>
<reference evidence="2" key="1">
    <citation type="submission" date="2020-01" db="EMBL/GenBank/DDBJ databases">
        <authorList>
            <person name="Mishra B."/>
        </authorList>
    </citation>
    <scope>NUCLEOTIDE SEQUENCE [LARGE SCALE GENOMIC DNA]</scope>
</reference>
<proteinExistence type="predicted"/>
<feature type="region of interest" description="Disordered" evidence="1">
    <location>
        <begin position="18"/>
        <end position="138"/>
    </location>
</feature>
<dbReference type="OrthoDB" id="1135417at2759"/>
<evidence type="ECO:0000256" key="1">
    <source>
        <dbReference type="SAM" id="MobiDB-lite"/>
    </source>
</evidence>
<gene>
    <name evidence="2" type="ORF">MERR_LOCUS3757</name>
</gene>
<keyword evidence="3" id="KW-1185">Reference proteome</keyword>
<protein>
    <submittedName>
        <fullName evidence="2">Uncharacterized protein</fullName>
    </submittedName>
</protein>
<organism evidence="2 3">
    <name type="scientific">Microthlaspi erraticum</name>
    <dbReference type="NCBI Taxonomy" id="1685480"/>
    <lineage>
        <taxon>Eukaryota</taxon>
        <taxon>Viridiplantae</taxon>
        <taxon>Streptophyta</taxon>
        <taxon>Embryophyta</taxon>
        <taxon>Tracheophyta</taxon>
        <taxon>Spermatophyta</taxon>
        <taxon>Magnoliopsida</taxon>
        <taxon>eudicotyledons</taxon>
        <taxon>Gunneridae</taxon>
        <taxon>Pentapetalae</taxon>
        <taxon>rosids</taxon>
        <taxon>malvids</taxon>
        <taxon>Brassicales</taxon>
        <taxon>Brassicaceae</taxon>
        <taxon>Coluteocarpeae</taxon>
        <taxon>Microthlaspi</taxon>
    </lineage>
</organism>
<evidence type="ECO:0000313" key="3">
    <source>
        <dbReference type="Proteomes" id="UP000467841"/>
    </source>
</evidence>
<name>A0A6D2HM95_9BRAS</name>
<feature type="compositionally biased region" description="Pro residues" evidence="1">
    <location>
        <begin position="110"/>
        <end position="120"/>
    </location>
</feature>
<feature type="compositionally biased region" description="Basic and acidic residues" evidence="1">
    <location>
        <begin position="50"/>
        <end position="77"/>
    </location>
</feature>
<feature type="compositionally biased region" description="Basic residues" evidence="1">
    <location>
        <begin position="78"/>
        <end position="89"/>
    </location>
</feature>
<dbReference type="AlphaFoldDB" id="A0A6D2HM95"/>
<feature type="compositionally biased region" description="Basic and acidic residues" evidence="1">
    <location>
        <begin position="95"/>
        <end position="107"/>
    </location>
</feature>
<accession>A0A6D2HM95</accession>
<dbReference type="EMBL" id="CACVBM020000227">
    <property type="protein sequence ID" value="CAA7016522.1"/>
    <property type="molecule type" value="Genomic_DNA"/>
</dbReference>
<evidence type="ECO:0000313" key="2">
    <source>
        <dbReference type="EMBL" id="CAA7016522.1"/>
    </source>
</evidence>